<dbReference type="EMBL" id="CP013695">
    <property type="protein sequence ID" value="ALU31863.1"/>
    <property type="molecule type" value="Genomic_DNA"/>
</dbReference>
<proteinExistence type="predicted"/>
<sequence length="187" mass="21721">MRKEIDVEESLNIARNIVYYYLYMSSKRILNFIGISSLSGFIVYSIVKTEPLLLLNTLLLLFSGIYLALSYRMLRQAYISDKIFWSARDRIFIRTFLLAGYAVLLLLFYLSLHFTILSYLTFFLVATYLVFMSVNLWFILKTIRRKDTLLPVSYLVEGVLLALVPYMPLSALGMAIVSLCYNLLIKE</sequence>
<feature type="transmembrane region" description="Helical" evidence="1">
    <location>
        <begin position="116"/>
        <end position="140"/>
    </location>
</feature>
<keyword evidence="1" id="KW-0472">Membrane</keyword>
<dbReference type="AlphaFoldDB" id="A0A0U3HB79"/>
<reference evidence="4 5" key="1">
    <citation type="submission" date="2015-12" db="EMBL/GenBank/DDBJ databases">
        <title>A stable core within a dynamic pangenome in Sulfolobus acidocaldarius.</title>
        <authorList>
            <person name="Anderson R."/>
            <person name="Kouris A."/>
            <person name="Seward C."/>
            <person name="Campbell K."/>
            <person name="Whitaker R."/>
        </authorList>
    </citation>
    <scope>NUCLEOTIDE SEQUENCE [LARGE SCALE GENOMIC DNA]</scope>
    <source>
        <strain evidence="2 5">GG12-C01-09</strain>
        <strain evidence="3 4">NG05B_CO5_07</strain>
    </source>
</reference>
<evidence type="ECO:0000313" key="4">
    <source>
        <dbReference type="Proteomes" id="UP000060043"/>
    </source>
</evidence>
<feature type="transmembrane region" description="Helical" evidence="1">
    <location>
        <begin position="152"/>
        <end position="185"/>
    </location>
</feature>
<feature type="transmembrane region" description="Helical" evidence="1">
    <location>
        <begin position="29"/>
        <end position="47"/>
    </location>
</feature>
<keyword evidence="1" id="KW-0812">Transmembrane</keyword>
<evidence type="ECO:0000313" key="2">
    <source>
        <dbReference type="EMBL" id="ALU29137.1"/>
    </source>
</evidence>
<evidence type="ECO:0000256" key="1">
    <source>
        <dbReference type="SAM" id="Phobius"/>
    </source>
</evidence>
<dbReference type="EMBL" id="CP013694">
    <property type="protein sequence ID" value="ALU29137.1"/>
    <property type="molecule type" value="Genomic_DNA"/>
</dbReference>
<evidence type="ECO:0000313" key="5">
    <source>
        <dbReference type="Proteomes" id="UP000065473"/>
    </source>
</evidence>
<accession>A0A0U3HB79</accession>
<name>A0A0U3HB79_9CREN</name>
<keyword evidence="1" id="KW-1133">Transmembrane helix</keyword>
<organism evidence="3 4">
    <name type="scientific">Sulfolobus acidocaldarius</name>
    <dbReference type="NCBI Taxonomy" id="2285"/>
    <lineage>
        <taxon>Archaea</taxon>
        <taxon>Thermoproteota</taxon>
        <taxon>Thermoprotei</taxon>
        <taxon>Sulfolobales</taxon>
        <taxon>Sulfolobaceae</taxon>
        <taxon>Sulfolobus</taxon>
    </lineage>
</organism>
<dbReference type="RefSeq" id="WP_015385449.1">
    <property type="nucleotide sequence ID" value="NZ_BHWZ01000001.1"/>
</dbReference>
<feature type="transmembrane region" description="Helical" evidence="1">
    <location>
        <begin position="53"/>
        <end position="71"/>
    </location>
</feature>
<feature type="transmembrane region" description="Helical" evidence="1">
    <location>
        <begin position="91"/>
        <end position="110"/>
    </location>
</feature>
<dbReference type="Proteomes" id="UP000065473">
    <property type="component" value="Chromosome"/>
</dbReference>
<protein>
    <submittedName>
        <fullName evidence="3">Uncharacterized protein</fullName>
    </submittedName>
</protein>
<evidence type="ECO:0000313" key="3">
    <source>
        <dbReference type="EMBL" id="ALU31863.1"/>
    </source>
</evidence>
<dbReference type="GeneID" id="14551050"/>
<gene>
    <name evidence="2" type="ORF">ATY89_03730</name>
    <name evidence="3" type="ORF">ATZ20_06755</name>
</gene>
<dbReference type="Proteomes" id="UP000060043">
    <property type="component" value="Chromosome"/>
</dbReference>